<protein>
    <submittedName>
        <fullName evidence="3">Uncharacterized protein</fullName>
    </submittedName>
</protein>
<dbReference type="AlphaFoldDB" id="A0A1Y2FUE5"/>
<feature type="transmembrane region" description="Helical" evidence="2">
    <location>
        <begin position="50"/>
        <end position="76"/>
    </location>
</feature>
<evidence type="ECO:0000256" key="2">
    <source>
        <dbReference type="SAM" id="Phobius"/>
    </source>
</evidence>
<evidence type="ECO:0000313" key="3">
    <source>
        <dbReference type="EMBL" id="ORY86816.1"/>
    </source>
</evidence>
<dbReference type="PANTHER" id="PTHR28297:SF1">
    <property type="entry name" value="FUNGAL PROTEIN"/>
    <property type="match status" value="1"/>
</dbReference>
<keyword evidence="2" id="KW-0812">Transmembrane</keyword>
<feature type="transmembrane region" description="Helical" evidence="2">
    <location>
        <begin position="217"/>
        <end position="240"/>
    </location>
</feature>
<keyword evidence="2" id="KW-1133">Transmembrane helix</keyword>
<evidence type="ECO:0000313" key="4">
    <source>
        <dbReference type="Proteomes" id="UP000193685"/>
    </source>
</evidence>
<sequence length="299" mass="32689">MRWPWKQGKGIPADSDSDDMPRTTARTVQALPTSSKVRAPSNKLTGHQAFYLFVMHGLGALIISGGINFAIAYGMYANQNLVKNPIRLWRFPNTLSGDAAVTIFIQTVITWTIEGISANGDLRNGKVQAIGFIKEPRNRFLRWYFFLDAEQPAQGSKRSAKQWIVFLVMQLVRALLYAILLFFIFWPITVAALTAPGISDYDGNGEYSYGRRWTPQVFKLLLGGLLGLFTTPPMTALWLLTVGWRLRRAQALPTAIQPGVGQSVPVMTQTGHVAPTGSATAPGEMAVGGGPIAPPISSI</sequence>
<feature type="region of interest" description="Disordered" evidence="1">
    <location>
        <begin position="1"/>
        <end position="23"/>
    </location>
</feature>
<dbReference type="InterPro" id="IPR018852">
    <property type="entry name" value="DUF2456"/>
</dbReference>
<dbReference type="GeneID" id="63782626"/>
<dbReference type="OMA" id="WEGNDER"/>
<proteinExistence type="predicted"/>
<accession>A0A1Y2FUE5</accession>
<feature type="transmembrane region" description="Helical" evidence="2">
    <location>
        <begin position="163"/>
        <end position="186"/>
    </location>
</feature>
<dbReference type="PANTHER" id="PTHR28297">
    <property type="entry name" value="FUNGAL PROTEIN"/>
    <property type="match status" value="1"/>
</dbReference>
<gene>
    <name evidence="3" type="ORF">BCR37DRAFT_124130</name>
</gene>
<dbReference type="Proteomes" id="UP000193685">
    <property type="component" value="Unassembled WGS sequence"/>
</dbReference>
<dbReference type="RefSeq" id="XP_040727672.1">
    <property type="nucleotide sequence ID" value="XM_040866027.1"/>
</dbReference>
<keyword evidence="2" id="KW-0472">Membrane</keyword>
<name>A0A1Y2FUE5_PROLT</name>
<dbReference type="STRING" id="56484.A0A1Y2FUE5"/>
<dbReference type="Pfam" id="PF10445">
    <property type="entry name" value="DUF2456"/>
    <property type="match status" value="1"/>
</dbReference>
<organism evidence="3 4">
    <name type="scientific">Protomyces lactucae-debilis</name>
    <dbReference type="NCBI Taxonomy" id="2754530"/>
    <lineage>
        <taxon>Eukaryota</taxon>
        <taxon>Fungi</taxon>
        <taxon>Dikarya</taxon>
        <taxon>Ascomycota</taxon>
        <taxon>Taphrinomycotina</taxon>
        <taxon>Taphrinomycetes</taxon>
        <taxon>Taphrinales</taxon>
        <taxon>Protomycetaceae</taxon>
        <taxon>Protomyces</taxon>
    </lineage>
</organism>
<comment type="caution">
    <text evidence="3">The sequence shown here is derived from an EMBL/GenBank/DDBJ whole genome shotgun (WGS) entry which is preliminary data.</text>
</comment>
<evidence type="ECO:0000256" key="1">
    <source>
        <dbReference type="SAM" id="MobiDB-lite"/>
    </source>
</evidence>
<keyword evidence="4" id="KW-1185">Reference proteome</keyword>
<dbReference type="OrthoDB" id="15595at2759"/>
<dbReference type="EMBL" id="MCFI01000002">
    <property type="protein sequence ID" value="ORY86816.1"/>
    <property type="molecule type" value="Genomic_DNA"/>
</dbReference>
<reference evidence="3 4" key="1">
    <citation type="submission" date="2016-07" db="EMBL/GenBank/DDBJ databases">
        <title>Pervasive Adenine N6-methylation of Active Genes in Fungi.</title>
        <authorList>
            <consortium name="DOE Joint Genome Institute"/>
            <person name="Mondo S.J."/>
            <person name="Dannebaum R.O."/>
            <person name="Kuo R.C."/>
            <person name="Labutti K."/>
            <person name="Haridas S."/>
            <person name="Kuo A."/>
            <person name="Salamov A."/>
            <person name="Ahrendt S.R."/>
            <person name="Lipzen A."/>
            <person name="Sullivan W."/>
            <person name="Andreopoulos W.B."/>
            <person name="Clum A."/>
            <person name="Lindquist E."/>
            <person name="Daum C."/>
            <person name="Ramamoorthy G.K."/>
            <person name="Gryganskyi A."/>
            <person name="Culley D."/>
            <person name="Magnuson J.K."/>
            <person name="James T.Y."/>
            <person name="O'Malley M.A."/>
            <person name="Stajich J.E."/>
            <person name="Spatafora J.W."/>
            <person name="Visel A."/>
            <person name="Grigoriev I.V."/>
        </authorList>
    </citation>
    <scope>NUCLEOTIDE SEQUENCE [LARGE SCALE GENOMIC DNA]</scope>
    <source>
        <strain evidence="3 4">12-1054</strain>
    </source>
</reference>